<evidence type="ECO:0000256" key="2">
    <source>
        <dbReference type="SAM" id="Phobius"/>
    </source>
</evidence>
<feature type="transmembrane region" description="Helical" evidence="2">
    <location>
        <begin position="101"/>
        <end position="126"/>
    </location>
</feature>
<dbReference type="EMBL" id="JAGIOP010000002">
    <property type="protein sequence ID" value="MBP2454647.1"/>
    <property type="molecule type" value="Genomic_DNA"/>
</dbReference>
<protein>
    <submittedName>
        <fullName evidence="3">Uncharacterized protein</fullName>
    </submittedName>
</protein>
<feature type="transmembrane region" description="Helical" evidence="2">
    <location>
        <begin position="70"/>
        <end position="89"/>
    </location>
</feature>
<keyword evidence="2" id="KW-1133">Transmembrane helix</keyword>
<proteinExistence type="predicted"/>
<gene>
    <name evidence="3" type="ORF">JOF57_004560</name>
</gene>
<evidence type="ECO:0000313" key="4">
    <source>
        <dbReference type="Proteomes" id="UP000694460"/>
    </source>
</evidence>
<comment type="caution">
    <text evidence="3">The sequence shown here is derived from an EMBL/GenBank/DDBJ whole genome shotgun (WGS) entry which is preliminary data.</text>
</comment>
<sequence length="285" mass="30522">MADIDADVDAKDSEESCNEESTPEPGDTDRCKSPAVNTLTQRGLFALFVVVGMEAAWLMTVKIFGLNAQLAITIASAWALGSISLYFAIHRDDYRAMEVNRRALTGTAVAACVILGLSGGVVKWVLSQQPSPSSDPVTPLDQFKLEGRWQSPIWADAITVTEPAAIVETLIEYKNRGDAGHNDVTLKIELPKGINPVRGSVRYGTSAHPDGLIASDAIWSDGMNIGSYAPGGGTYIVAPVQFDPNIHLPCGPNILPLRAIGWSSDISAAEEWTSNQLRITLVKGC</sequence>
<organism evidence="3 4">
    <name type="scientific">Mycolicibacterium lutetiense</name>
    <dbReference type="NCBI Taxonomy" id="1641992"/>
    <lineage>
        <taxon>Bacteria</taxon>
        <taxon>Bacillati</taxon>
        <taxon>Actinomycetota</taxon>
        <taxon>Actinomycetes</taxon>
        <taxon>Mycobacteriales</taxon>
        <taxon>Mycobacteriaceae</taxon>
        <taxon>Mycolicibacterium</taxon>
    </lineage>
</organism>
<feature type="transmembrane region" description="Helical" evidence="2">
    <location>
        <begin position="44"/>
        <end position="64"/>
    </location>
</feature>
<evidence type="ECO:0000256" key="1">
    <source>
        <dbReference type="SAM" id="MobiDB-lite"/>
    </source>
</evidence>
<accession>A0ABS4ZYP3</accession>
<keyword evidence="2" id="KW-0472">Membrane</keyword>
<feature type="region of interest" description="Disordered" evidence="1">
    <location>
        <begin position="1"/>
        <end position="32"/>
    </location>
</feature>
<evidence type="ECO:0000313" key="3">
    <source>
        <dbReference type="EMBL" id="MBP2454647.1"/>
    </source>
</evidence>
<dbReference type="RefSeq" id="WP_209920197.1">
    <property type="nucleotide sequence ID" value="NZ_JAGIOP010000002.1"/>
</dbReference>
<reference evidence="3 4" key="1">
    <citation type="submission" date="2021-03" db="EMBL/GenBank/DDBJ databases">
        <title>Sequencing the genomes of 1000 actinobacteria strains.</title>
        <authorList>
            <person name="Klenk H.-P."/>
        </authorList>
    </citation>
    <scope>NUCLEOTIDE SEQUENCE [LARGE SCALE GENOMIC DNA]</scope>
    <source>
        <strain evidence="3 4">DSM 46713</strain>
    </source>
</reference>
<keyword evidence="2" id="KW-0812">Transmembrane</keyword>
<dbReference type="Proteomes" id="UP000694460">
    <property type="component" value="Unassembled WGS sequence"/>
</dbReference>
<keyword evidence="4" id="KW-1185">Reference proteome</keyword>
<name>A0ABS4ZYP3_9MYCO</name>